<dbReference type="RefSeq" id="WP_258782856.1">
    <property type="nucleotide sequence ID" value="NZ_JANUGP010000034.1"/>
</dbReference>
<evidence type="ECO:0000313" key="2">
    <source>
        <dbReference type="Proteomes" id="UP001205612"/>
    </source>
</evidence>
<sequence length="47" mass="5543">MDWELACGEARVFVMTEDMAHSVPTQLWRTWSGQQEPEARQVPRRPE</sequence>
<protein>
    <submittedName>
        <fullName evidence="1">Uncharacterized protein</fullName>
    </submittedName>
</protein>
<gene>
    <name evidence="1" type="ORF">NX794_31080</name>
</gene>
<keyword evidence="2" id="KW-1185">Reference proteome</keyword>
<reference evidence="1 2" key="1">
    <citation type="submission" date="2022-08" db="EMBL/GenBank/DDBJ databases">
        <authorList>
            <person name="Somphong A."/>
            <person name="Phongsopitanun W."/>
        </authorList>
    </citation>
    <scope>NUCLEOTIDE SEQUENCE [LARGE SCALE GENOMIC DNA]</scope>
    <source>
        <strain evidence="1 2">LP11</strain>
    </source>
</reference>
<organism evidence="1 2">
    <name type="scientific">Streptomyces pyxinicus</name>
    <dbReference type="NCBI Taxonomy" id="2970331"/>
    <lineage>
        <taxon>Bacteria</taxon>
        <taxon>Bacillati</taxon>
        <taxon>Actinomycetota</taxon>
        <taxon>Actinomycetes</taxon>
        <taxon>Kitasatosporales</taxon>
        <taxon>Streptomycetaceae</taxon>
        <taxon>Streptomyces</taxon>
    </lineage>
</organism>
<comment type="caution">
    <text evidence="1">The sequence shown here is derived from an EMBL/GenBank/DDBJ whole genome shotgun (WGS) entry which is preliminary data.</text>
</comment>
<dbReference type="Proteomes" id="UP001205612">
    <property type="component" value="Unassembled WGS sequence"/>
</dbReference>
<proteinExistence type="predicted"/>
<name>A0ABT2BB02_9ACTN</name>
<dbReference type="EMBL" id="JANUGP010000034">
    <property type="protein sequence ID" value="MCS0605612.1"/>
    <property type="molecule type" value="Genomic_DNA"/>
</dbReference>
<accession>A0ABT2BB02</accession>
<evidence type="ECO:0000313" key="1">
    <source>
        <dbReference type="EMBL" id="MCS0605612.1"/>
    </source>
</evidence>